<comment type="caution">
    <text evidence="2">The sequence shown here is derived from an EMBL/GenBank/DDBJ whole genome shotgun (WGS) entry which is preliminary data.</text>
</comment>
<evidence type="ECO:0000313" key="3">
    <source>
        <dbReference type="Proteomes" id="UP000644610"/>
    </source>
</evidence>
<sequence length="52" mass="5362">MADTAEQDVADGAADEGQLVPAGREQLSELVGHRGNAPEQVIYGSLLAVAQI</sequence>
<evidence type="ECO:0000256" key="1">
    <source>
        <dbReference type="SAM" id="MobiDB-lite"/>
    </source>
</evidence>
<dbReference type="Proteomes" id="UP000644610">
    <property type="component" value="Unassembled WGS sequence"/>
</dbReference>
<gene>
    <name evidence="2" type="ORF">Psi02_07570</name>
</gene>
<dbReference type="EMBL" id="BOOQ01000003">
    <property type="protein sequence ID" value="GII44333.1"/>
    <property type="molecule type" value="Genomic_DNA"/>
</dbReference>
<keyword evidence="3" id="KW-1185">Reference proteome</keyword>
<evidence type="ECO:0000313" key="2">
    <source>
        <dbReference type="EMBL" id="GII44333.1"/>
    </source>
</evidence>
<name>A0A8J3UFI6_9ACTN</name>
<organism evidence="2 3">
    <name type="scientific">Planotetraspora silvatica</name>
    <dbReference type="NCBI Taxonomy" id="234614"/>
    <lineage>
        <taxon>Bacteria</taxon>
        <taxon>Bacillati</taxon>
        <taxon>Actinomycetota</taxon>
        <taxon>Actinomycetes</taxon>
        <taxon>Streptosporangiales</taxon>
        <taxon>Streptosporangiaceae</taxon>
        <taxon>Planotetraspora</taxon>
    </lineage>
</organism>
<reference evidence="2" key="1">
    <citation type="submission" date="2021-01" db="EMBL/GenBank/DDBJ databases">
        <title>Whole genome shotgun sequence of Planotetraspora silvatica NBRC 100141.</title>
        <authorList>
            <person name="Komaki H."/>
            <person name="Tamura T."/>
        </authorList>
    </citation>
    <scope>NUCLEOTIDE SEQUENCE</scope>
    <source>
        <strain evidence="2">NBRC 100141</strain>
    </source>
</reference>
<feature type="region of interest" description="Disordered" evidence="1">
    <location>
        <begin position="1"/>
        <end position="20"/>
    </location>
</feature>
<protein>
    <submittedName>
        <fullName evidence="2">Uncharacterized protein</fullName>
    </submittedName>
</protein>
<dbReference type="AlphaFoldDB" id="A0A8J3UFI6"/>
<proteinExistence type="predicted"/>
<accession>A0A8J3UFI6</accession>